<gene>
    <name evidence="1" type="ORF">V9T40_002868</name>
</gene>
<reference evidence="1 2" key="1">
    <citation type="submission" date="2024-03" db="EMBL/GenBank/DDBJ databases">
        <title>Adaptation during the transition from Ophiocordyceps entomopathogen to insect associate is accompanied by gene loss and intensified selection.</title>
        <authorList>
            <person name="Ward C.M."/>
            <person name="Onetto C.A."/>
            <person name="Borneman A.R."/>
        </authorList>
    </citation>
    <scope>NUCLEOTIDE SEQUENCE [LARGE SCALE GENOMIC DNA]</scope>
    <source>
        <strain evidence="1">AWRI1</strain>
        <tissue evidence="1">Single Adult Female</tissue>
    </source>
</reference>
<keyword evidence="2" id="KW-1185">Reference proteome</keyword>
<evidence type="ECO:0000313" key="2">
    <source>
        <dbReference type="Proteomes" id="UP001367676"/>
    </source>
</evidence>
<sequence length="126" mass="14075">MNLQKMSLHADLVKIPTVKNAIASIRSCGSFRNISITMSDDLWKVYADDDGNFVFNDFVLGEVQLAPTPVSSDSTKLDSMVSCLEQIAAPKQESIKEILRHLLIEKFTSKNKNVESGLKKSRFILN</sequence>
<proteinExistence type="predicted"/>
<accession>A0AAN9Y5S1</accession>
<dbReference type="AlphaFoldDB" id="A0AAN9Y5S1"/>
<name>A0AAN9Y5S1_9HEMI</name>
<comment type="caution">
    <text evidence="1">The sequence shown here is derived from an EMBL/GenBank/DDBJ whole genome shotgun (WGS) entry which is preliminary data.</text>
</comment>
<organism evidence="1 2">
    <name type="scientific">Parthenolecanium corni</name>
    <dbReference type="NCBI Taxonomy" id="536013"/>
    <lineage>
        <taxon>Eukaryota</taxon>
        <taxon>Metazoa</taxon>
        <taxon>Ecdysozoa</taxon>
        <taxon>Arthropoda</taxon>
        <taxon>Hexapoda</taxon>
        <taxon>Insecta</taxon>
        <taxon>Pterygota</taxon>
        <taxon>Neoptera</taxon>
        <taxon>Paraneoptera</taxon>
        <taxon>Hemiptera</taxon>
        <taxon>Sternorrhyncha</taxon>
        <taxon>Coccoidea</taxon>
        <taxon>Coccidae</taxon>
        <taxon>Parthenolecanium</taxon>
    </lineage>
</organism>
<dbReference type="EMBL" id="JBBCAQ010000022">
    <property type="protein sequence ID" value="KAK7591255.1"/>
    <property type="molecule type" value="Genomic_DNA"/>
</dbReference>
<dbReference type="Proteomes" id="UP001367676">
    <property type="component" value="Unassembled WGS sequence"/>
</dbReference>
<protein>
    <submittedName>
        <fullName evidence="1">Uncharacterized protein</fullName>
    </submittedName>
</protein>
<evidence type="ECO:0000313" key="1">
    <source>
        <dbReference type="EMBL" id="KAK7591255.1"/>
    </source>
</evidence>